<dbReference type="InterPro" id="IPR016160">
    <property type="entry name" value="Ald_DH_CS_CYS"/>
</dbReference>
<dbReference type="Pfam" id="PF00171">
    <property type="entry name" value="Aldedh"/>
    <property type="match status" value="1"/>
</dbReference>
<keyword evidence="7" id="KW-1185">Reference proteome</keyword>
<dbReference type="InterPro" id="IPR050740">
    <property type="entry name" value="Aldehyde_DH_Superfamily"/>
</dbReference>
<evidence type="ECO:0000256" key="4">
    <source>
        <dbReference type="RuleBase" id="RU003345"/>
    </source>
</evidence>
<evidence type="ECO:0000256" key="3">
    <source>
        <dbReference type="PROSITE-ProRule" id="PRU10007"/>
    </source>
</evidence>
<dbReference type="PROSITE" id="PS00687">
    <property type="entry name" value="ALDEHYDE_DEHYDR_GLU"/>
    <property type="match status" value="1"/>
</dbReference>
<dbReference type="PROSITE" id="PS00070">
    <property type="entry name" value="ALDEHYDE_DEHYDR_CYS"/>
    <property type="match status" value="1"/>
</dbReference>
<evidence type="ECO:0000256" key="1">
    <source>
        <dbReference type="ARBA" id="ARBA00009986"/>
    </source>
</evidence>
<dbReference type="GO" id="GO:0102810">
    <property type="term" value="F:glutarate-semialdehyde dehydrogenase (NADP+) activity"/>
    <property type="evidence" value="ECO:0007669"/>
    <property type="project" value="UniProtKB-EC"/>
</dbReference>
<dbReference type="Gene3D" id="3.40.309.10">
    <property type="entry name" value="Aldehyde Dehydrogenase, Chain A, domain 2"/>
    <property type="match status" value="1"/>
</dbReference>
<protein>
    <submittedName>
        <fullName evidence="6">Glutarate-semialdehyde dehydrogenase DavD</fullName>
        <ecNumber evidence="6">1.2.1.20</ecNumber>
    </submittedName>
</protein>
<dbReference type="InterPro" id="IPR016162">
    <property type="entry name" value="Ald_DH_N"/>
</dbReference>
<feature type="domain" description="Aldehyde dehydrogenase" evidence="5">
    <location>
        <begin position="36"/>
        <end position="492"/>
    </location>
</feature>
<comment type="similarity">
    <text evidence="1 4">Belongs to the aldehyde dehydrogenase family.</text>
</comment>
<dbReference type="EC" id="1.2.1.20" evidence="6"/>
<dbReference type="Proteomes" id="UP000071641">
    <property type="component" value="Unassembled WGS sequence"/>
</dbReference>
<dbReference type="PANTHER" id="PTHR43353:SF5">
    <property type="entry name" value="SUCCINATE-SEMIALDEHYDE DEHYDROGENASE, MITOCHONDRIAL"/>
    <property type="match status" value="1"/>
</dbReference>
<organism evidence="6 7">
    <name type="scientific">Grimontia celer</name>
    <dbReference type="NCBI Taxonomy" id="1796497"/>
    <lineage>
        <taxon>Bacteria</taxon>
        <taxon>Pseudomonadati</taxon>
        <taxon>Pseudomonadota</taxon>
        <taxon>Gammaproteobacteria</taxon>
        <taxon>Vibrionales</taxon>
        <taxon>Vibrionaceae</taxon>
        <taxon>Grimontia</taxon>
    </lineage>
</organism>
<keyword evidence="2 4" id="KW-0560">Oxidoreductase</keyword>
<evidence type="ECO:0000256" key="2">
    <source>
        <dbReference type="ARBA" id="ARBA00023002"/>
    </source>
</evidence>
<dbReference type="InterPro" id="IPR016161">
    <property type="entry name" value="Ald_DH/histidinol_DH"/>
</dbReference>
<dbReference type="GO" id="GO:0004777">
    <property type="term" value="F:succinate-semialdehyde dehydrogenase (NAD+) activity"/>
    <property type="evidence" value="ECO:0007669"/>
    <property type="project" value="TreeGrafter"/>
</dbReference>
<dbReference type="OrthoDB" id="9812625at2"/>
<feature type="active site" evidence="3">
    <location>
        <position position="270"/>
    </location>
</feature>
<name>A0A128F518_9GAMM</name>
<dbReference type="AlphaFoldDB" id="A0A128F518"/>
<dbReference type="FunFam" id="3.40.605.10:FF:000005">
    <property type="entry name" value="Succinate-semialdehyde dehydrogenase I"/>
    <property type="match status" value="1"/>
</dbReference>
<dbReference type="STRING" id="1796497.GCE9029_02881"/>
<dbReference type="RefSeq" id="WP_062664054.1">
    <property type="nucleotide sequence ID" value="NZ_FIZX01000002.1"/>
</dbReference>
<dbReference type="EMBL" id="FIZX01000002">
    <property type="protein sequence ID" value="CZF81878.1"/>
    <property type="molecule type" value="Genomic_DNA"/>
</dbReference>
<dbReference type="SUPFAM" id="SSF53720">
    <property type="entry name" value="ALDH-like"/>
    <property type="match status" value="1"/>
</dbReference>
<evidence type="ECO:0000259" key="5">
    <source>
        <dbReference type="Pfam" id="PF00171"/>
    </source>
</evidence>
<evidence type="ECO:0000313" key="7">
    <source>
        <dbReference type="Proteomes" id="UP000071641"/>
    </source>
</evidence>
<dbReference type="CDD" id="cd07103">
    <property type="entry name" value="ALDH_F5_SSADH_GabD"/>
    <property type="match status" value="1"/>
</dbReference>
<dbReference type="InterPro" id="IPR015590">
    <property type="entry name" value="Aldehyde_DH_dom"/>
</dbReference>
<dbReference type="GO" id="GO:0009450">
    <property type="term" value="P:gamma-aminobutyric acid catabolic process"/>
    <property type="evidence" value="ECO:0007669"/>
    <property type="project" value="TreeGrafter"/>
</dbReference>
<accession>A0A128F518</accession>
<proteinExistence type="inferred from homology"/>
<dbReference type="FunFam" id="3.40.309.10:FF:000004">
    <property type="entry name" value="Succinate-semialdehyde dehydrogenase I"/>
    <property type="match status" value="1"/>
</dbReference>
<dbReference type="PANTHER" id="PTHR43353">
    <property type="entry name" value="SUCCINATE-SEMIALDEHYDE DEHYDROGENASE, MITOCHONDRIAL"/>
    <property type="match status" value="1"/>
</dbReference>
<dbReference type="InterPro" id="IPR029510">
    <property type="entry name" value="Ald_DH_CS_GLU"/>
</dbReference>
<dbReference type="Gene3D" id="3.40.605.10">
    <property type="entry name" value="Aldehyde Dehydrogenase, Chain A, domain 1"/>
    <property type="match status" value="1"/>
</dbReference>
<sequence>MAALNLPHDGKATDAVLNHLRDARLFRQLAYINGKWVAGNKDIAVTNPADDDVIGYVTALRKSQIDSAINAADKAFKKWRALSAEHRATKLMAWHDLLLDNREDLAHLMVLEQGKTLDEARGEIDYGASFVSWFAEEAKRAYGETMPSHIPNAQLATLREPIGVAVLITPWNFPNAMITRKAAAALAIGCTVVVKPANETPFSALALAELAERAGIPAGVFNVVTGDAPMISEVLCASDKVKALSFTGSTRVGKLLLQQSAHTVKKCSMELGGNAPFIVLPDMDIKQAAKAAIDAKFQTSGQDCLAANRIYVPRQHYDAFIDAFATEMQKLRVGNGMQKTTDIGPLINAQAAAKAQTLVDDALTKGATLIATSHKKVPGDNFFHPVLLTNVTPEMAVFREENFCPVAGVLAYDDLDALIESANDTEYGLAAYIYGHDIRDIWKLMRGLEFGMVSVNSVKMTGHPIPFGGMKQSGLGREGSRHGFDEYSEIKYYCLGGLDTASGC</sequence>
<gene>
    <name evidence="6" type="primary">davD</name>
    <name evidence="6" type="ORF">GCE9029_02881</name>
</gene>
<evidence type="ECO:0000313" key="6">
    <source>
        <dbReference type="EMBL" id="CZF81878.1"/>
    </source>
</evidence>
<dbReference type="InterPro" id="IPR016163">
    <property type="entry name" value="Ald_DH_C"/>
</dbReference>
<reference evidence="7" key="1">
    <citation type="submission" date="2016-02" db="EMBL/GenBank/DDBJ databases">
        <authorList>
            <person name="Rodrigo-Torres Lidia"/>
            <person name="Arahal R.David."/>
        </authorList>
    </citation>
    <scope>NUCLEOTIDE SEQUENCE [LARGE SCALE GENOMIC DNA]</scope>
    <source>
        <strain evidence="7">CECT 9029</strain>
    </source>
</reference>